<dbReference type="InterPro" id="IPR050194">
    <property type="entry name" value="Glycosyltransferase_grp1"/>
</dbReference>
<evidence type="ECO:0000256" key="1">
    <source>
        <dbReference type="ARBA" id="ARBA00022676"/>
    </source>
</evidence>
<sequence length="677" mass="70574">MTLVAIALAVLAACFFAAAVRFQHRSVESADGTGLRAVSAVLRNPIWLGGTSLAVLGSALHLIALSLAPLAVVQPIGVLSLVLTVGFRNPDRSSRAVGATVAVCAGVGGFVLLSATSVGVAAVPSLASVQPALLAGACAAAGAWFVRGRARCLTQAAAAAVLFGLGSATMRVAALHLVHGTPGTGAVVAAEAGLLLLTGGWLMHRAYASGPAAVAVAATTVVDPFTAILASALLFGERPVASPVAATVQIGLAAVAIAGVVVLAYAKPSPRTVQERPMPHSRLRIVIGADTFPPDVNGAAHFAERLARGLSARGHEVHILTPQRAEVPGPDAGYALHYVPSHRTPFHPTFRFSTPRRARRTAAELLDNLRPDVVHVQSHFSVGRGLLAAAGERGVPAVATNHFMPENLLGFVSLPEPVTSALTRWAWRDFVRVFRRAGVVTTPTPRAAQLLEEKGFPGPVAVVSCGIDLGHYAPAVPAPADPVRVLFVGRLDAEKNVHDLLRALPKVPTLHATLIGDGSCRTELEHLAARLDVADRVTFRGFVPDAELVRAYRTSHLFCMPGTAELQSLATMEAMAAGLPVLAADAMALPHLVTPGRTGWLYPPGETEVLGERLLELTADPALRARMGRAGQEAVARHGIARTLDAYEDLYRAATGAHPRSRPGGVAQTPLPPLFQP</sequence>
<feature type="transmembrane region" description="Helical" evidence="4">
    <location>
        <begin position="247"/>
        <end position="266"/>
    </location>
</feature>
<dbReference type="Pfam" id="PF13439">
    <property type="entry name" value="Glyco_transf_4"/>
    <property type="match status" value="1"/>
</dbReference>
<feature type="transmembrane region" description="Helical" evidence="4">
    <location>
        <begin position="99"/>
        <end position="123"/>
    </location>
</feature>
<organism evidence="7 8">
    <name type="scientific">Amycolatopsis echigonensis</name>
    <dbReference type="NCBI Taxonomy" id="2576905"/>
    <lineage>
        <taxon>Bacteria</taxon>
        <taxon>Bacillati</taxon>
        <taxon>Actinomycetota</taxon>
        <taxon>Actinomycetes</taxon>
        <taxon>Pseudonocardiales</taxon>
        <taxon>Pseudonocardiaceae</taxon>
        <taxon>Amycolatopsis</taxon>
    </lineage>
</organism>
<dbReference type="SUPFAM" id="SSF53756">
    <property type="entry name" value="UDP-Glycosyltransferase/glycogen phosphorylase"/>
    <property type="match status" value="1"/>
</dbReference>
<dbReference type="GO" id="GO:1901137">
    <property type="term" value="P:carbohydrate derivative biosynthetic process"/>
    <property type="evidence" value="ECO:0007669"/>
    <property type="project" value="UniProtKB-ARBA"/>
</dbReference>
<gene>
    <name evidence="7" type="ORF">ATK30_6389</name>
</gene>
<feature type="transmembrane region" description="Helical" evidence="4">
    <location>
        <begin position="184"/>
        <end position="202"/>
    </location>
</feature>
<feature type="transmembrane region" description="Helical" evidence="4">
    <location>
        <begin position="214"/>
        <end position="235"/>
    </location>
</feature>
<evidence type="ECO:0000256" key="4">
    <source>
        <dbReference type="SAM" id="Phobius"/>
    </source>
</evidence>
<feature type="region of interest" description="Disordered" evidence="3">
    <location>
        <begin position="656"/>
        <end position="677"/>
    </location>
</feature>
<feature type="transmembrane region" description="Helical" evidence="4">
    <location>
        <begin position="129"/>
        <end position="146"/>
    </location>
</feature>
<feature type="transmembrane region" description="Helical" evidence="4">
    <location>
        <begin position="158"/>
        <end position="178"/>
    </location>
</feature>
<protein>
    <submittedName>
        <fullName evidence="7">Glycosyltransferase involved in cell wall biosynthesis</fullName>
    </submittedName>
</protein>
<dbReference type="Pfam" id="PF00534">
    <property type="entry name" value="Glycos_transf_1"/>
    <property type="match status" value="1"/>
</dbReference>
<dbReference type="GO" id="GO:0016757">
    <property type="term" value="F:glycosyltransferase activity"/>
    <property type="evidence" value="ECO:0007669"/>
    <property type="project" value="UniProtKB-KW"/>
</dbReference>
<comment type="caution">
    <text evidence="7">The sequence shown here is derived from an EMBL/GenBank/DDBJ whole genome shotgun (WGS) entry which is preliminary data.</text>
</comment>
<feature type="domain" description="Glycosyltransferase subfamily 4-like N-terminal" evidence="6">
    <location>
        <begin position="296"/>
        <end position="469"/>
    </location>
</feature>
<dbReference type="AlphaFoldDB" id="A0A2N3WNM1"/>
<evidence type="ECO:0000256" key="2">
    <source>
        <dbReference type="ARBA" id="ARBA00022679"/>
    </source>
</evidence>
<dbReference type="EMBL" id="PJMY01000003">
    <property type="protein sequence ID" value="PKV95467.1"/>
    <property type="molecule type" value="Genomic_DNA"/>
</dbReference>
<dbReference type="InterPro" id="IPR028098">
    <property type="entry name" value="Glyco_trans_4-like_N"/>
</dbReference>
<dbReference type="PANTHER" id="PTHR45947:SF3">
    <property type="entry name" value="SULFOQUINOVOSYL TRANSFERASE SQD2"/>
    <property type="match status" value="1"/>
</dbReference>
<keyword evidence="4" id="KW-0812">Transmembrane</keyword>
<evidence type="ECO:0000256" key="3">
    <source>
        <dbReference type="SAM" id="MobiDB-lite"/>
    </source>
</evidence>
<dbReference type="RefSeq" id="WP_240690807.1">
    <property type="nucleotide sequence ID" value="NZ_JACJHR010000004.1"/>
</dbReference>
<accession>A0A2N3WNM1</accession>
<dbReference type="Gene3D" id="3.40.50.2000">
    <property type="entry name" value="Glycogen Phosphorylase B"/>
    <property type="match status" value="2"/>
</dbReference>
<evidence type="ECO:0000259" key="6">
    <source>
        <dbReference type="Pfam" id="PF13439"/>
    </source>
</evidence>
<dbReference type="PANTHER" id="PTHR45947">
    <property type="entry name" value="SULFOQUINOVOSYL TRANSFERASE SQD2"/>
    <property type="match status" value="1"/>
</dbReference>
<reference evidence="7 8" key="1">
    <citation type="submission" date="2017-12" db="EMBL/GenBank/DDBJ databases">
        <title>Sequencing the genomes of 1000 Actinobacteria strains.</title>
        <authorList>
            <person name="Klenk H.-P."/>
        </authorList>
    </citation>
    <scope>NUCLEOTIDE SEQUENCE [LARGE SCALE GENOMIC DNA]</scope>
    <source>
        <strain evidence="7 8">DSM 45165</strain>
    </source>
</reference>
<keyword evidence="4" id="KW-0472">Membrane</keyword>
<evidence type="ECO:0000313" key="8">
    <source>
        <dbReference type="Proteomes" id="UP000233750"/>
    </source>
</evidence>
<keyword evidence="8" id="KW-1185">Reference proteome</keyword>
<evidence type="ECO:0000259" key="5">
    <source>
        <dbReference type="Pfam" id="PF00534"/>
    </source>
</evidence>
<proteinExistence type="predicted"/>
<keyword evidence="1" id="KW-0328">Glycosyltransferase</keyword>
<keyword evidence="2" id="KW-0808">Transferase</keyword>
<feature type="domain" description="Glycosyl transferase family 1" evidence="5">
    <location>
        <begin position="478"/>
        <end position="633"/>
    </location>
</feature>
<dbReference type="InterPro" id="IPR001296">
    <property type="entry name" value="Glyco_trans_1"/>
</dbReference>
<feature type="transmembrane region" description="Helical" evidence="4">
    <location>
        <begin position="62"/>
        <end position="87"/>
    </location>
</feature>
<keyword evidence="4" id="KW-1133">Transmembrane helix</keyword>
<evidence type="ECO:0000313" key="7">
    <source>
        <dbReference type="EMBL" id="PKV95467.1"/>
    </source>
</evidence>
<dbReference type="Proteomes" id="UP000233750">
    <property type="component" value="Unassembled WGS sequence"/>
</dbReference>
<name>A0A2N3WNM1_9PSEU</name>